<evidence type="ECO:0000256" key="3">
    <source>
        <dbReference type="ARBA" id="ARBA00023163"/>
    </source>
</evidence>
<dbReference type="PANTHER" id="PTHR43537:SF5">
    <property type="entry name" value="UXU OPERON TRANSCRIPTIONAL REGULATOR"/>
    <property type="match status" value="1"/>
</dbReference>
<dbReference type="Pfam" id="PF07729">
    <property type="entry name" value="FCD"/>
    <property type="match status" value="1"/>
</dbReference>
<evidence type="ECO:0000256" key="2">
    <source>
        <dbReference type="ARBA" id="ARBA00023125"/>
    </source>
</evidence>
<evidence type="ECO:0000313" key="6">
    <source>
        <dbReference type="Proteomes" id="UP000537260"/>
    </source>
</evidence>
<keyword evidence="2 5" id="KW-0238">DNA-binding</keyword>
<dbReference type="SUPFAM" id="SSF46785">
    <property type="entry name" value="Winged helix' DNA-binding domain"/>
    <property type="match status" value="1"/>
</dbReference>
<organism evidence="5 6">
    <name type="scientific">Glaciibacter psychrotolerans</name>
    <dbReference type="NCBI Taxonomy" id="670054"/>
    <lineage>
        <taxon>Bacteria</taxon>
        <taxon>Bacillati</taxon>
        <taxon>Actinomycetota</taxon>
        <taxon>Actinomycetes</taxon>
        <taxon>Micrococcales</taxon>
        <taxon>Microbacteriaceae</taxon>
        <taxon>Glaciibacter</taxon>
    </lineage>
</organism>
<dbReference type="PRINTS" id="PR00035">
    <property type="entry name" value="HTHGNTR"/>
</dbReference>
<keyword evidence="6" id="KW-1185">Reference proteome</keyword>
<dbReference type="Proteomes" id="UP000537260">
    <property type="component" value="Unassembled WGS sequence"/>
</dbReference>
<dbReference type="Gene3D" id="1.20.120.530">
    <property type="entry name" value="GntR ligand-binding domain-like"/>
    <property type="match status" value="1"/>
</dbReference>
<dbReference type="CDD" id="cd07377">
    <property type="entry name" value="WHTH_GntR"/>
    <property type="match status" value="1"/>
</dbReference>
<accession>A0A7Z0J746</accession>
<dbReference type="InterPro" id="IPR008920">
    <property type="entry name" value="TF_FadR/GntR_C"/>
</dbReference>
<dbReference type="InterPro" id="IPR000524">
    <property type="entry name" value="Tscrpt_reg_HTH_GntR"/>
</dbReference>
<dbReference type="InterPro" id="IPR011711">
    <property type="entry name" value="GntR_C"/>
</dbReference>
<dbReference type="AlphaFoldDB" id="A0A7Z0J746"/>
<proteinExistence type="predicted"/>
<dbReference type="GO" id="GO:0003700">
    <property type="term" value="F:DNA-binding transcription factor activity"/>
    <property type="evidence" value="ECO:0007669"/>
    <property type="project" value="InterPro"/>
</dbReference>
<protein>
    <submittedName>
        <fullName evidence="5">DNA-binding FadR family transcriptional regulator</fullName>
    </submittedName>
</protein>
<sequence length="255" mass="27650">MNKSTTFPQVFSDNPAPLANGRTIAEKIASSISLGMLSVGERLPPEPELAHQFGVATATLRKALAALREEGIVKTRRGRSGGTFVVRAPFPSSRAIREYLAATSIVELRDLGDEHVAVAQMTAELASTRSYAGSTTRLVDLAYRVFDASSPVERATADSRFHIEIAVLAQSSRLLRAELRLQNEVSPVLWSDVTAEVDAQAALEQHLELVTAIENDRVEQAQRIIAQHIRGNVTHLIDSKLALGLIGPTGKDPLR</sequence>
<name>A0A7Z0J746_9MICO</name>
<dbReference type="InterPro" id="IPR036390">
    <property type="entry name" value="WH_DNA-bd_sf"/>
</dbReference>
<dbReference type="EMBL" id="JACCFM010000001">
    <property type="protein sequence ID" value="NYJ21110.1"/>
    <property type="molecule type" value="Genomic_DNA"/>
</dbReference>
<evidence type="ECO:0000313" key="5">
    <source>
        <dbReference type="EMBL" id="NYJ21110.1"/>
    </source>
</evidence>
<evidence type="ECO:0000256" key="1">
    <source>
        <dbReference type="ARBA" id="ARBA00023015"/>
    </source>
</evidence>
<evidence type="ECO:0000259" key="4">
    <source>
        <dbReference type="PROSITE" id="PS50949"/>
    </source>
</evidence>
<dbReference type="GO" id="GO:0003677">
    <property type="term" value="F:DNA binding"/>
    <property type="evidence" value="ECO:0007669"/>
    <property type="project" value="UniProtKB-KW"/>
</dbReference>
<comment type="caution">
    <text evidence="5">The sequence shown here is derived from an EMBL/GenBank/DDBJ whole genome shotgun (WGS) entry which is preliminary data.</text>
</comment>
<dbReference type="RefSeq" id="WP_179579759.1">
    <property type="nucleotide sequence ID" value="NZ_JACCFM010000001.1"/>
</dbReference>
<feature type="domain" description="HTH gntR-type" evidence="4">
    <location>
        <begin position="18"/>
        <end position="88"/>
    </location>
</feature>
<dbReference type="Gene3D" id="1.10.10.10">
    <property type="entry name" value="Winged helix-like DNA-binding domain superfamily/Winged helix DNA-binding domain"/>
    <property type="match status" value="1"/>
</dbReference>
<reference evidence="5 6" key="1">
    <citation type="submission" date="2020-07" db="EMBL/GenBank/DDBJ databases">
        <title>Sequencing the genomes of 1000 actinobacteria strains.</title>
        <authorList>
            <person name="Klenk H.-P."/>
        </authorList>
    </citation>
    <scope>NUCLEOTIDE SEQUENCE [LARGE SCALE GENOMIC DNA]</scope>
    <source>
        <strain evidence="5 6">LI1</strain>
    </source>
</reference>
<dbReference type="InterPro" id="IPR036388">
    <property type="entry name" value="WH-like_DNA-bd_sf"/>
</dbReference>
<dbReference type="PROSITE" id="PS50949">
    <property type="entry name" value="HTH_GNTR"/>
    <property type="match status" value="1"/>
</dbReference>
<dbReference type="SUPFAM" id="SSF48008">
    <property type="entry name" value="GntR ligand-binding domain-like"/>
    <property type="match status" value="1"/>
</dbReference>
<dbReference type="PANTHER" id="PTHR43537">
    <property type="entry name" value="TRANSCRIPTIONAL REGULATOR, GNTR FAMILY"/>
    <property type="match status" value="1"/>
</dbReference>
<dbReference type="Pfam" id="PF00392">
    <property type="entry name" value="GntR"/>
    <property type="match status" value="1"/>
</dbReference>
<gene>
    <name evidence="5" type="ORF">HNR05_002901</name>
</gene>
<dbReference type="SMART" id="SM00345">
    <property type="entry name" value="HTH_GNTR"/>
    <property type="match status" value="1"/>
</dbReference>
<keyword evidence="3" id="KW-0804">Transcription</keyword>
<keyword evidence="1" id="KW-0805">Transcription regulation</keyword>